<evidence type="ECO:0000259" key="1">
    <source>
        <dbReference type="PROSITE" id="PS51278"/>
    </source>
</evidence>
<dbReference type="PATRIC" id="fig|411473.3.peg.1437"/>
<reference evidence="2 3" key="1">
    <citation type="submission" date="2013-07" db="EMBL/GenBank/DDBJ databases">
        <authorList>
            <person name="Weinstock G."/>
            <person name="Sodergren E."/>
            <person name="Wylie T."/>
            <person name="Fulton L."/>
            <person name="Fulton R."/>
            <person name="Fronick C."/>
            <person name="O'Laughlin M."/>
            <person name="Godfrey J."/>
            <person name="Miner T."/>
            <person name="Herter B."/>
            <person name="Appelbaum E."/>
            <person name="Cordes M."/>
            <person name="Lek S."/>
            <person name="Wollam A."/>
            <person name="Pepin K.H."/>
            <person name="Palsikar V.B."/>
            <person name="Mitreva M."/>
            <person name="Wilson R.K."/>
        </authorList>
    </citation>
    <scope>NUCLEOTIDE SEQUENCE [LARGE SCALE GENOMIC DNA]</scope>
    <source>
        <strain evidence="2 3">ATCC 27760</strain>
    </source>
</reference>
<keyword evidence="2" id="KW-0808">Transferase</keyword>
<dbReference type="Proteomes" id="UP000016662">
    <property type="component" value="Unassembled WGS sequence"/>
</dbReference>
<organism evidence="2 3">
    <name type="scientific">Ruminococcus callidus ATCC 27760</name>
    <dbReference type="NCBI Taxonomy" id="411473"/>
    <lineage>
        <taxon>Bacteria</taxon>
        <taxon>Bacillati</taxon>
        <taxon>Bacillota</taxon>
        <taxon>Clostridia</taxon>
        <taxon>Eubacteriales</taxon>
        <taxon>Oscillospiraceae</taxon>
        <taxon>Ruminococcus</taxon>
    </lineage>
</organism>
<protein>
    <submittedName>
        <fullName evidence="2">Class II glutamine amidotransferase</fullName>
    </submittedName>
</protein>
<proteinExistence type="predicted"/>
<sequence length="319" mass="36467">MCALFGWLDYKGIVSDRLLKKLTQALANAAEERGTDASGIAYVKSGKVTIYKRPKPAHKIHFNAPNGTKAVMGHTRMTTQGNEKFNYNNHPFYGHADVDFAFAHNGVLYNDKELRTEKHLPQTQIETDSYVAVQLLEKQGKLNFDSLKSMAESVQGSFCFTALDENNTLYIVKGSNPMCLLHFAELGLYIYASTESILKKALQKAGFHKYPFEVLNVEEGTILKIDRYGFLTCSTFEVQENFRFGKWTDWYDELEEEYYTQQEELLLEMCNCYGVTEEDVLLLLDYGYSADEIEEMLCDSNLLLETLCAVRCEEEFCCE</sequence>
<dbReference type="STRING" id="411473.RUMCAL_01758"/>
<dbReference type="HOGENOM" id="CLU_871217_0_0_9"/>
<dbReference type="InterPro" id="IPR029055">
    <property type="entry name" value="Ntn_hydrolases_N"/>
</dbReference>
<dbReference type="SUPFAM" id="SSF56235">
    <property type="entry name" value="N-terminal nucleophile aminohydrolases (Ntn hydrolases)"/>
    <property type="match status" value="1"/>
</dbReference>
<dbReference type="PANTHER" id="PTHR42824:SF1">
    <property type="entry name" value="GLUTAMINE AMIDOTRANSFERASE YAFJ-RELATED"/>
    <property type="match status" value="1"/>
</dbReference>
<evidence type="ECO:0000313" key="3">
    <source>
        <dbReference type="Proteomes" id="UP000016662"/>
    </source>
</evidence>
<accession>U2KSC5</accession>
<comment type="caution">
    <text evidence="2">The sequence shown here is derived from an EMBL/GenBank/DDBJ whole genome shotgun (WGS) entry which is preliminary data.</text>
</comment>
<dbReference type="Gene3D" id="3.60.20.10">
    <property type="entry name" value="Glutamine Phosphoribosylpyrophosphate, subunit 1, domain 1"/>
    <property type="match status" value="1"/>
</dbReference>
<dbReference type="CDD" id="cd00352">
    <property type="entry name" value="Gn_AT_II"/>
    <property type="match status" value="1"/>
</dbReference>
<gene>
    <name evidence="2" type="ORF">RUMCAL_01758</name>
</gene>
<keyword evidence="2" id="KW-0315">Glutamine amidotransferase</keyword>
<dbReference type="AlphaFoldDB" id="U2KSC5"/>
<dbReference type="OrthoDB" id="1816481at2"/>
<dbReference type="InterPro" id="IPR017932">
    <property type="entry name" value="GATase_2_dom"/>
</dbReference>
<dbReference type="eggNOG" id="COG0449">
    <property type="taxonomic scope" value="Bacteria"/>
</dbReference>
<dbReference type="EMBL" id="AWVF01000224">
    <property type="protein sequence ID" value="ERJ94980.1"/>
    <property type="molecule type" value="Genomic_DNA"/>
</dbReference>
<dbReference type="PROSITE" id="PS51278">
    <property type="entry name" value="GATASE_TYPE_2"/>
    <property type="match status" value="1"/>
</dbReference>
<dbReference type="GO" id="GO:0016740">
    <property type="term" value="F:transferase activity"/>
    <property type="evidence" value="ECO:0007669"/>
    <property type="project" value="UniProtKB-KW"/>
</dbReference>
<dbReference type="PANTHER" id="PTHR42824">
    <property type="entry name" value="GLUTAMINE AMIDOTRANSFERASE"/>
    <property type="match status" value="1"/>
</dbReference>
<name>U2KSC5_9FIRM</name>
<dbReference type="RefSeq" id="WP_021683227.1">
    <property type="nucleotide sequence ID" value="NZ_KI260471.1"/>
</dbReference>
<dbReference type="Pfam" id="PF13522">
    <property type="entry name" value="GATase_6"/>
    <property type="match status" value="1"/>
</dbReference>
<keyword evidence="3" id="KW-1185">Reference proteome</keyword>
<feature type="domain" description="Glutamine amidotransferase type-2" evidence="1">
    <location>
        <begin position="2"/>
        <end position="228"/>
    </location>
</feature>
<evidence type="ECO:0000313" key="2">
    <source>
        <dbReference type="EMBL" id="ERJ94980.1"/>
    </source>
</evidence>